<reference evidence="1 2" key="1">
    <citation type="journal article" date="2012" name="J. Bacteriol.">
        <title>Genome sequence of deep-sea manganese-oxidizing bacterium Marinobacter manganoxydans MnI7-9.</title>
        <authorList>
            <person name="Wang H."/>
            <person name="Li H."/>
            <person name="Shao Z."/>
            <person name="Liao S."/>
            <person name="Johnstone L."/>
            <person name="Rensing C."/>
            <person name="Wang G."/>
        </authorList>
    </citation>
    <scope>NUCLEOTIDE SEQUENCE [LARGE SCALE GENOMIC DNA]</scope>
    <source>
        <strain evidence="1 2">MnI7-9</strain>
    </source>
</reference>
<proteinExistence type="predicted"/>
<gene>
    <name evidence="1" type="ORF">KYE_01276</name>
</gene>
<name>G6YN54_9GAMM</name>
<evidence type="ECO:0000313" key="2">
    <source>
        <dbReference type="Proteomes" id="UP000003208"/>
    </source>
</evidence>
<accession>G6YN54</accession>
<dbReference type="Proteomes" id="UP000003208">
    <property type="component" value="Unassembled WGS sequence"/>
</dbReference>
<evidence type="ECO:0000313" key="1">
    <source>
        <dbReference type="EMBL" id="EHJ06383.1"/>
    </source>
</evidence>
<organism evidence="1 2">
    <name type="scientific">Marinobacter manganoxydans MnI7-9</name>
    <dbReference type="NCBI Taxonomy" id="1094979"/>
    <lineage>
        <taxon>Bacteria</taxon>
        <taxon>Pseudomonadati</taxon>
        <taxon>Pseudomonadota</taxon>
        <taxon>Gammaproteobacteria</taxon>
        <taxon>Pseudomonadales</taxon>
        <taxon>Marinobacteraceae</taxon>
        <taxon>Marinobacter</taxon>
    </lineage>
</organism>
<protein>
    <submittedName>
        <fullName evidence="1">Uncharacterized protein</fullName>
    </submittedName>
</protein>
<sequence length="107" mass="12117">MQEEKQKISNKIKGLCCQYKLRYISSGASGVPLLLDSPEGFFGLDKVLVNRKRIRNSQFPHLSQFIIMGSNRLGQSEIKFLSMGSKMGSIGRISMQKIRQASVFKEF</sequence>
<dbReference type="AlphaFoldDB" id="G6YN54"/>
<dbReference type="EMBL" id="AGTR01000006">
    <property type="protein sequence ID" value="EHJ06383.1"/>
    <property type="molecule type" value="Genomic_DNA"/>
</dbReference>
<keyword evidence="2" id="KW-1185">Reference proteome</keyword>